<feature type="domain" description="Abortive infection protein-like C-terminal" evidence="2">
    <location>
        <begin position="162"/>
        <end position="240"/>
    </location>
</feature>
<reference evidence="8 9" key="2">
    <citation type="submission" date="2018-06" db="EMBL/GenBank/DDBJ databases">
        <authorList>
            <consortium name="Pathogen Informatics"/>
            <person name="Doyle S."/>
        </authorList>
    </citation>
    <scope>NUCLEOTIDE SEQUENCE [LARGE SCALE GENOMIC DNA]</scope>
    <source>
        <strain evidence="4 8">NCTC8181</strain>
        <strain evidence="5 9">NCTC8185</strain>
        <strain evidence="6 10">NCTC9828</strain>
    </source>
</reference>
<evidence type="ECO:0000313" key="10">
    <source>
        <dbReference type="Proteomes" id="UP000255140"/>
    </source>
</evidence>
<proteinExistence type="predicted"/>
<feature type="transmembrane region" description="Helical" evidence="1">
    <location>
        <begin position="222"/>
        <end position="242"/>
    </location>
</feature>
<dbReference type="EMBL" id="UHEQ01000004">
    <property type="protein sequence ID" value="SUN14110.1"/>
    <property type="molecule type" value="Genomic_DNA"/>
</dbReference>
<dbReference type="EMBL" id="LBKL01000076">
    <property type="protein sequence ID" value="KLL37594.1"/>
    <property type="molecule type" value="Genomic_DNA"/>
</dbReference>
<dbReference type="EMBL" id="UHEW01000005">
    <property type="protein sequence ID" value="SUN28069.1"/>
    <property type="molecule type" value="Genomic_DNA"/>
</dbReference>
<name>A0A0H1UG02_STRAG</name>
<comment type="caution">
    <text evidence="4">The sequence shown here is derived from an EMBL/GenBank/DDBJ whole genome shotgun (WGS) entry which is preliminary data.</text>
</comment>
<protein>
    <submittedName>
        <fullName evidence="4">UDP-N-acetylglucosamine 2-epimerase</fullName>
    </submittedName>
</protein>
<keyword evidence="1" id="KW-1133">Transmembrane helix</keyword>
<dbReference type="Proteomes" id="UP000255140">
    <property type="component" value="Unassembled WGS sequence"/>
</dbReference>
<dbReference type="AlphaFoldDB" id="A0A0H1UG02"/>
<evidence type="ECO:0000313" key="4">
    <source>
        <dbReference type="EMBL" id="SQA18506.1"/>
    </source>
</evidence>
<dbReference type="Proteomes" id="UP000035346">
    <property type="component" value="Unassembled WGS sequence"/>
</dbReference>
<keyword evidence="1" id="KW-0812">Transmembrane</keyword>
<evidence type="ECO:0000313" key="5">
    <source>
        <dbReference type="EMBL" id="SUN14110.1"/>
    </source>
</evidence>
<evidence type="ECO:0000313" key="9">
    <source>
        <dbReference type="Proteomes" id="UP000254076"/>
    </source>
</evidence>
<sequence>MEISPAYRMELVKQIEEELLSRYQSYDESEKYLTLWQIDYDNFNSNFYIYRREYDSQYPEAIDLLKTLTFIAKEDSELLVKIAIDLGIETPDFIPSIPTFRNKLKDDYKNASTSFEKAFQNIEKDPAESVGNANSVLESIIKEILSDERFLHIESQKKTSKNLVKEIIKVFELNPGGPELPEEMKAIASSLTTVAKSIEDLRSDKTLHHGQVTQKYLIDQPLYAYFVVNACATVGLFLIDFYENKFPKPVPKLEITDDDLPF</sequence>
<dbReference type="InterPro" id="IPR026001">
    <property type="entry name" value="Abi-like_C"/>
</dbReference>
<dbReference type="RefSeq" id="WP_000406290.1">
    <property type="nucleotide sequence ID" value="NZ_CAACXY010000016.1"/>
</dbReference>
<dbReference type="Proteomes" id="UP000254076">
    <property type="component" value="Unassembled WGS sequence"/>
</dbReference>
<dbReference type="Proteomes" id="UP000250200">
    <property type="component" value="Unassembled WGS sequence"/>
</dbReference>
<evidence type="ECO:0000259" key="2">
    <source>
        <dbReference type="Pfam" id="PF14355"/>
    </source>
</evidence>
<dbReference type="Pfam" id="PF14355">
    <property type="entry name" value="Abi_C"/>
    <property type="match status" value="1"/>
</dbReference>
<evidence type="ECO:0000313" key="6">
    <source>
        <dbReference type="EMBL" id="SUN28069.1"/>
    </source>
</evidence>
<evidence type="ECO:0000256" key="1">
    <source>
        <dbReference type="SAM" id="Phobius"/>
    </source>
</evidence>
<reference evidence="3 7" key="1">
    <citation type="journal article" date="2015" name="PLoS ONE">
        <title>Genomic analysis reveals the molecular basis for capsule loss in the group B streptococcus population.</title>
        <authorList>
            <consortium name="DEVANI Consortium"/>
            <person name="Rosini R."/>
            <person name="Campisi E."/>
            <person name="De Chiara M."/>
            <person name="Tettelin H."/>
            <person name="Rinaudo D."/>
            <person name="Toniolo C."/>
            <person name="Metruccio M."/>
            <person name="Guidotti S."/>
            <person name="Sorensen U.B."/>
            <person name="Kilian M."/>
            <person name="Ramirez M."/>
            <person name="Janulczyk R."/>
            <person name="Donati C."/>
            <person name="Grandi G."/>
            <person name="Margarit I."/>
        </authorList>
    </citation>
    <scope>NUCLEOTIDE SEQUENCE [LARGE SCALE GENOMIC DNA]</scope>
    <source>
        <strain evidence="3 7">DK-B-USS-215</strain>
    </source>
</reference>
<organism evidence="4 8">
    <name type="scientific">Streptococcus agalactiae</name>
    <dbReference type="NCBI Taxonomy" id="1311"/>
    <lineage>
        <taxon>Bacteria</taxon>
        <taxon>Bacillati</taxon>
        <taxon>Bacillota</taxon>
        <taxon>Bacilli</taxon>
        <taxon>Lactobacillales</taxon>
        <taxon>Streptococcaceae</taxon>
        <taxon>Streptococcus</taxon>
    </lineage>
</organism>
<evidence type="ECO:0000313" key="8">
    <source>
        <dbReference type="Proteomes" id="UP000250200"/>
    </source>
</evidence>
<dbReference type="EMBL" id="UAVB01000001">
    <property type="protein sequence ID" value="SQA18506.1"/>
    <property type="molecule type" value="Genomic_DNA"/>
</dbReference>
<accession>A0A0H1UG02</accession>
<gene>
    <name evidence="4" type="ORF">NCTC8181_01555</name>
    <name evidence="5" type="ORF">NCTC8185_01385</name>
    <name evidence="6" type="ORF">NCTC9828_00656</name>
    <name evidence="3" type="ORF">WA04_07565</name>
</gene>
<evidence type="ECO:0000313" key="3">
    <source>
        <dbReference type="EMBL" id="KLL37594.1"/>
    </source>
</evidence>
<keyword evidence="1" id="KW-0472">Membrane</keyword>
<evidence type="ECO:0000313" key="7">
    <source>
        <dbReference type="Proteomes" id="UP000035346"/>
    </source>
</evidence>